<evidence type="ECO:0000313" key="1">
    <source>
        <dbReference type="EMBL" id="OGC82846.1"/>
    </source>
</evidence>
<dbReference type="EMBL" id="MEWU01000035">
    <property type="protein sequence ID" value="OGC82846.1"/>
    <property type="molecule type" value="Genomic_DNA"/>
</dbReference>
<dbReference type="STRING" id="1797240.A3D68_02595"/>
<gene>
    <name evidence="1" type="ORF">A3D68_02595</name>
</gene>
<protein>
    <submittedName>
        <fullName evidence="1">Uncharacterized protein</fullName>
    </submittedName>
</protein>
<name>A0A1F4XMI1_9BACT</name>
<reference evidence="1 2" key="1">
    <citation type="journal article" date="2016" name="Nat. Commun.">
        <title>Thousands of microbial genomes shed light on interconnected biogeochemical processes in an aquifer system.</title>
        <authorList>
            <person name="Anantharaman K."/>
            <person name="Brown C.T."/>
            <person name="Hug L.A."/>
            <person name="Sharon I."/>
            <person name="Castelle C.J."/>
            <person name="Probst A.J."/>
            <person name="Thomas B.C."/>
            <person name="Singh A."/>
            <person name="Wilkins M.J."/>
            <person name="Karaoz U."/>
            <person name="Brodie E.L."/>
            <person name="Williams K.H."/>
            <person name="Hubbard S.S."/>
            <person name="Banfield J.F."/>
        </authorList>
    </citation>
    <scope>NUCLEOTIDE SEQUENCE [LARGE SCALE GENOMIC DNA]</scope>
</reference>
<accession>A0A1F4XMI1</accession>
<comment type="caution">
    <text evidence="1">The sequence shown here is derived from an EMBL/GenBank/DDBJ whole genome shotgun (WGS) entry which is preliminary data.</text>
</comment>
<organism evidence="1 2">
    <name type="scientific">Candidatus Adlerbacteria bacterium RIFCSPHIGHO2_02_FULL_52_17</name>
    <dbReference type="NCBI Taxonomy" id="1797240"/>
    <lineage>
        <taxon>Bacteria</taxon>
        <taxon>Candidatus Adleribacteriota</taxon>
    </lineage>
</organism>
<proteinExistence type="predicted"/>
<sequence>MSIRQQKIGKQIPWTLAELKTGLEHFYEQQKRYPTATEVDAYAYLPSARSIERRFGGLVSLRKQLGLGTEHDFRTGTHSTNRAHLINKRAHRVEQTVYEHLVRRFGKEMVHREYFFTDDHRTRADFFIYDRQRGFCVDVFYPNSLRNLTGCLNIKIKKYINTKSFLPYPVIFLQMNESISQEAIDALVSHKEKKLQTGQYVMAWETFEVFCRGRDPFKVLRA</sequence>
<dbReference type="AlphaFoldDB" id="A0A1F4XMI1"/>
<evidence type="ECO:0000313" key="2">
    <source>
        <dbReference type="Proteomes" id="UP000177564"/>
    </source>
</evidence>
<dbReference type="Proteomes" id="UP000177564">
    <property type="component" value="Unassembled WGS sequence"/>
</dbReference>